<organism evidence="1 2">
    <name type="scientific">Brachionus plicatilis</name>
    <name type="common">Marine rotifer</name>
    <name type="synonym">Brachionus muelleri</name>
    <dbReference type="NCBI Taxonomy" id="10195"/>
    <lineage>
        <taxon>Eukaryota</taxon>
        <taxon>Metazoa</taxon>
        <taxon>Spiralia</taxon>
        <taxon>Gnathifera</taxon>
        <taxon>Rotifera</taxon>
        <taxon>Eurotatoria</taxon>
        <taxon>Monogononta</taxon>
        <taxon>Pseudotrocha</taxon>
        <taxon>Ploima</taxon>
        <taxon>Brachionidae</taxon>
        <taxon>Brachionus</taxon>
    </lineage>
</organism>
<dbReference type="Proteomes" id="UP000276133">
    <property type="component" value="Unassembled WGS sequence"/>
</dbReference>
<sequence length="145" mass="16904">MFNRPDKKVIFSLDSFKFSRIKYFQCGLECLRTCLSSSLESESDCKFFSLLNIIIFADIFKKLAGKYEILFIFRKSQHSKIVSVGTLNPAYSKIEPYITTDPKILKNSSVYRKCQIKWYLFLSLTPKKNPKTLLNNSEFNLISNQ</sequence>
<evidence type="ECO:0000313" key="1">
    <source>
        <dbReference type="EMBL" id="RNA20475.1"/>
    </source>
</evidence>
<accession>A0A3M7RB39</accession>
<proteinExistence type="predicted"/>
<dbReference type="EMBL" id="REGN01003845">
    <property type="protein sequence ID" value="RNA20475.1"/>
    <property type="molecule type" value="Genomic_DNA"/>
</dbReference>
<gene>
    <name evidence="1" type="ORF">BpHYR1_002395</name>
</gene>
<name>A0A3M7RB39_BRAPC</name>
<keyword evidence="2" id="KW-1185">Reference proteome</keyword>
<protein>
    <submittedName>
        <fullName evidence="1">Uncharacterized protein</fullName>
    </submittedName>
</protein>
<reference evidence="1 2" key="1">
    <citation type="journal article" date="2018" name="Sci. Rep.">
        <title>Genomic signatures of local adaptation to the degree of environmental predictability in rotifers.</title>
        <authorList>
            <person name="Franch-Gras L."/>
            <person name="Hahn C."/>
            <person name="Garcia-Roger E.M."/>
            <person name="Carmona M.J."/>
            <person name="Serra M."/>
            <person name="Gomez A."/>
        </authorList>
    </citation>
    <scope>NUCLEOTIDE SEQUENCE [LARGE SCALE GENOMIC DNA]</scope>
    <source>
        <strain evidence="1">HYR1</strain>
    </source>
</reference>
<dbReference type="AlphaFoldDB" id="A0A3M7RB39"/>
<comment type="caution">
    <text evidence="1">The sequence shown here is derived from an EMBL/GenBank/DDBJ whole genome shotgun (WGS) entry which is preliminary data.</text>
</comment>
<evidence type="ECO:0000313" key="2">
    <source>
        <dbReference type="Proteomes" id="UP000276133"/>
    </source>
</evidence>